<dbReference type="OrthoDB" id="3885310at2759"/>
<dbReference type="AlphaFoldDB" id="A0A6A6EAJ9"/>
<dbReference type="Gene3D" id="3.40.50.300">
    <property type="entry name" value="P-loop containing nucleotide triphosphate hydrolases"/>
    <property type="match status" value="1"/>
</dbReference>
<feature type="region of interest" description="Disordered" evidence="2">
    <location>
        <begin position="508"/>
        <end position="529"/>
    </location>
</feature>
<protein>
    <recommendedName>
        <fullName evidence="3">Nephrocystin 3-like N-terminal domain-containing protein</fullName>
    </recommendedName>
</protein>
<gene>
    <name evidence="4" type="ORF">K469DRAFT_570948</name>
</gene>
<name>A0A6A6EAJ9_9PEZI</name>
<dbReference type="PANTHER" id="PTHR10039">
    <property type="entry name" value="AMELOGENIN"/>
    <property type="match status" value="1"/>
</dbReference>
<dbReference type="Pfam" id="PF24883">
    <property type="entry name" value="NPHP3_N"/>
    <property type="match status" value="1"/>
</dbReference>
<accession>A0A6A6EAJ9</accession>
<keyword evidence="5" id="KW-1185">Reference proteome</keyword>
<proteinExistence type="predicted"/>
<dbReference type="EMBL" id="ML994628">
    <property type="protein sequence ID" value="KAF2186876.1"/>
    <property type="molecule type" value="Genomic_DNA"/>
</dbReference>
<evidence type="ECO:0000259" key="3">
    <source>
        <dbReference type="Pfam" id="PF24883"/>
    </source>
</evidence>
<keyword evidence="1" id="KW-0677">Repeat</keyword>
<evidence type="ECO:0000256" key="1">
    <source>
        <dbReference type="ARBA" id="ARBA00022737"/>
    </source>
</evidence>
<dbReference type="SUPFAM" id="SSF52540">
    <property type="entry name" value="P-loop containing nucleoside triphosphate hydrolases"/>
    <property type="match status" value="1"/>
</dbReference>
<evidence type="ECO:0000313" key="4">
    <source>
        <dbReference type="EMBL" id="KAF2186876.1"/>
    </source>
</evidence>
<evidence type="ECO:0000313" key="5">
    <source>
        <dbReference type="Proteomes" id="UP000800200"/>
    </source>
</evidence>
<evidence type="ECO:0000256" key="2">
    <source>
        <dbReference type="SAM" id="MobiDB-lite"/>
    </source>
</evidence>
<reference evidence="4" key="1">
    <citation type="journal article" date="2020" name="Stud. Mycol.">
        <title>101 Dothideomycetes genomes: a test case for predicting lifestyles and emergence of pathogens.</title>
        <authorList>
            <person name="Haridas S."/>
            <person name="Albert R."/>
            <person name="Binder M."/>
            <person name="Bloem J."/>
            <person name="Labutti K."/>
            <person name="Salamov A."/>
            <person name="Andreopoulos B."/>
            <person name="Baker S."/>
            <person name="Barry K."/>
            <person name="Bills G."/>
            <person name="Bluhm B."/>
            <person name="Cannon C."/>
            <person name="Castanera R."/>
            <person name="Culley D."/>
            <person name="Daum C."/>
            <person name="Ezra D."/>
            <person name="Gonzalez J."/>
            <person name="Henrissat B."/>
            <person name="Kuo A."/>
            <person name="Liang C."/>
            <person name="Lipzen A."/>
            <person name="Lutzoni F."/>
            <person name="Magnuson J."/>
            <person name="Mondo S."/>
            <person name="Nolan M."/>
            <person name="Ohm R."/>
            <person name="Pangilinan J."/>
            <person name="Park H.-J."/>
            <person name="Ramirez L."/>
            <person name="Alfaro M."/>
            <person name="Sun H."/>
            <person name="Tritt A."/>
            <person name="Yoshinaga Y."/>
            <person name="Zwiers L.-H."/>
            <person name="Turgeon B."/>
            <person name="Goodwin S."/>
            <person name="Spatafora J."/>
            <person name="Crous P."/>
            <person name="Grigoriev I."/>
        </authorList>
    </citation>
    <scope>NUCLEOTIDE SEQUENCE</scope>
    <source>
        <strain evidence="4">CBS 207.26</strain>
    </source>
</reference>
<dbReference type="Proteomes" id="UP000800200">
    <property type="component" value="Unassembled WGS sequence"/>
</dbReference>
<dbReference type="InterPro" id="IPR027417">
    <property type="entry name" value="P-loop_NTPase"/>
</dbReference>
<feature type="domain" description="Nephrocystin 3-like N-terminal" evidence="3">
    <location>
        <begin position="21"/>
        <end position="187"/>
    </location>
</feature>
<sequence length="541" mass="61278">MHPALGVSHSLPSDVFTNLFDWFFESPVFERWCRRKGKWQLHCVGGPGAGKTTLSALALKYLKQKCQDDNIPIASIFILQDVLDYENTFIEDFLGTIYSQLGESEALVDDDSDDLYKEYEKACEEDARVSARINLIQEALYSRLSSCPRAYLILDGPDRCSSALHLMLETHLAALQNRGLSIMITSRLPVFDNGEAWCDHKYHNREHNEGNKGDVDDEDDDYDDYEVRESLILYLQCKTCEDVMCFPCKEKGEICGNCGDNSALHEPYDYVTFRIGQIPSHEMEKFVAWDLEREHGELGLASSITRKPPLSNLGQSLLEDRTANTAHSLVQRIVDLANGNIGLAKARLDLIHEAESLEGVEARRDRLPANIVAMFDAGLKQIEAQRRVQKDLGLNAISVAGSAFYGIPIPDLQIWLQQSRTAFGRVSTRSGEDILEAARGFLLATRDNPANIRLYHTSFYYYVAQNYNESLYQANCKLQADDKDDEKPMKSGRTVRFEPISITEEPKEVTPFKLSRTTTGKVPDKQMSHPRLLFRKGTRPW</sequence>
<organism evidence="4 5">
    <name type="scientific">Zopfia rhizophila CBS 207.26</name>
    <dbReference type="NCBI Taxonomy" id="1314779"/>
    <lineage>
        <taxon>Eukaryota</taxon>
        <taxon>Fungi</taxon>
        <taxon>Dikarya</taxon>
        <taxon>Ascomycota</taxon>
        <taxon>Pezizomycotina</taxon>
        <taxon>Dothideomycetes</taxon>
        <taxon>Dothideomycetes incertae sedis</taxon>
        <taxon>Zopfiaceae</taxon>
        <taxon>Zopfia</taxon>
    </lineage>
</organism>
<dbReference type="InterPro" id="IPR056884">
    <property type="entry name" value="NPHP3-like_N"/>
</dbReference>